<keyword evidence="1" id="KW-0472">Membrane</keyword>
<keyword evidence="3" id="KW-1185">Reference proteome</keyword>
<dbReference type="EMBL" id="JBHRSD010000047">
    <property type="protein sequence ID" value="MFC3034736.1"/>
    <property type="molecule type" value="Genomic_DNA"/>
</dbReference>
<dbReference type="RefSeq" id="WP_377128594.1">
    <property type="nucleotide sequence ID" value="NZ_JBHRSD010000047.1"/>
</dbReference>
<proteinExistence type="predicted"/>
<gene>
    <name evidence="2" type="ORF">ACFOEE_19710</name>
</gene>
<sequence length="150" mass="16766">MGWISENLWETLAILGVLALCIEVLILGFATFVLLFLGIALIISAVVMYFGLLPETWLTALWLNAILTAVLALLLWQPLRKLQNKQDHSQVHSDFAELSFVLEADVNEGAVVHYAYSGIQWQLKSTEPLRKGQHVKVVNKEVGVLWIAAQ</sequence>
<comment type="caution">
    <text evidence="2">The sequence shown here is derived from an EMBL/GenBank/DDBJ whole genome shotgun (WGS) entry which is preliminary data.</text>
</comment>
<dbReference type="Proteomes" id="UP001595453">
    <property type="component" value="Unassembled WGS sequence"/>
</dbReference>
<reference evidence="3" key="1">
    <citation type="journal article" date="2019" name="Int. J. Syst. Evol. Microbiol.">
        <title>The Global Catalogue of Microorganisms (GCM) 10K type strain sequencing project: providing services to taxonomists for standard genome sequencing and annotation.</title>
        <authorList>
            <consortium name="The Broad Institute Genomics Platform"/>
            <consortium name="The Broad Institute Genome Sequencing Center for Infectious Disease"/>
            <person name="Wu L."/>
            <person name="Ma J."/>
        </authorList>
    </citation>
    <scope>NUCLEOTIDE SEQUENCE [LARGE SCALE GENOMIC DNA]</scope>
    <source>
        <strain evidence="3">KCTC 42730</strain>
    </source>
</reference>
<keyword evidence="1" id="KW-1133">Transmembrane helix</keyword>
<evidence type="ECO:0000313" key="2">
    <source>
        <dbReference type="EMBL" id="MFC3034736.1"/>
    </source>
</evidence>
<organism evidence="2 3">
    <name type="scientific">Pseudoalteromonas fenneropenaei</name>
    <dbReference type="NCBI Taxonomy" id="1737459"/>
    <lineage>
        <taxon>Bacteria</taxon>
        <taxon>Pseudomonadati</taxon>
        <taxon>Pseudomonadota</taxon>
        <taxon>Gammaproteobacteria</taxon>
        <taxon>Alteromonadales</taxon>
        <taxon>Pseudoalteromonadaceae</taxon>
        <taxon>Pseudoalteromonas</taxon>
    </lineage>
</organism>
<evidence type="ECO:0000256" key="1">
    <source>
        <dbReference type="SAM" id="Phobius"/>
    </source>
</evidence>
<protein>
    <submittedName>
        <fullName evidence="2">NfeD family protein</fullName>
    </submittedName>
</protein>
<accession>A0ABV7CQR6</accession>
<feature type="transmembrane region" description="Helical" evidence="1">
    <location>
        <begin position="12"/>
        <end position="45"/>
    </location>
</feature>
<feature type="transmembrane region" description="Helical" evidence="1">
    <location>
        <begin position="57"/>
        <end position="76"/>
    </location>
</feature>
<name>A0ABV7CQR6_9GAMM</name>
<keyword evidence="1" id="KW-0812">Transmembrane</keyword>
<evidence type="ECO:0000313" key="3">
    <source>
        <dbReference type="Proteomes" id="UP001595453"/>
    </source>
</evidence>